<dbReference type="InterPro" id="IPR015883">
    <property type="entry name" value="Glyco_hydro_20_cat"/>
</dbReference>
<organism evidence="10 11">
    <name type="scientific">Pontibacter actiniarum</name>
    <dbReference type="NCBI Taxonomy" id="323450"/>
    <lineage>
        <taxon>Bacteria</taxon>
        <taxon>Pseudomonadati</taxon>
        <taxon>Bacteroidota</taxon>
        <taxon>Cytophagia</taxon>
        <taxon>Cytophagales</taxon>
        <taxon>Hymenobacteraceae</taxon>
        <taxon>Pontibacter</taxon>
    </lineage>
</organism>
<dbReference type="EC" id="3.2.1.52" evidence="3"/>
<dbReference type="GO" id="GO:0016020">
    <property type="term" value="C:membrane"/>
    <property type="evidence" value="ECO:0007669"/>
    <property type="project" value="TreeGrafter"/>
</dbReference>
<evidence type="ECO:0000256" key="5">
    <source>
        <dbReference type="ARBA" id="ARBA00023295"/>
    </source>
</evidence>
<dbReference type="EMBL" id="CP021235">
    <property type="protein sequence ID" value="ARS34810.1"/>
    <property type="molecule type" value="Genomic_DNA"/>
</dbReference>
<dbReference type="SUPFAM" id="SSF55545">
    <property type="entry name" value="beta-N-acetylhexosaminidase-like domain"/>
    <property type="match status" value="1"/>
</dbReference>
<dbReference type="Pfam" id="PF02838">
    <property type="entry name" value="Glyco_hydro_20b"/>
    <property type="match status" value="1"/>
</dbReference>
<dbReference type="InterPro" id="IPR015882">
    <property type="entry name" value="HEX_bac_N"/>
</dbReference>
<dbReference type="PANTHER" id="PTHR22600">
    <property type="entry name" value="BETA-HEXOSAMINIDASE"/>
    <property type="match status" value="1"/>
</dbReference>
<keyword evidence="4" id="KW-0378">Hydrolase</keyword>
<evidence type="ECO:0000256" key="2">
    <source>
        <dbReference type="ARBA" id="ARBA00006285"/>
    </source>
</evidence>
<dbReference type="SUPFAM" id="SSF51445">
    <property type="entry name" value="(Trans)glycosidases"/>
    <property type="match status" value="1"/>
</dbReference>
<accession>A0A1X9YPK5</accession>
<feature type="chain" id="PRO_5010989576" description="beta-N-acetylhexosaminidase" evidence="7">
    <location>
        <begin position="24"/>
        <end position="547"/>
    </location>
</feature>
<dbReference type="Gene3D" id="3.30.379.10">
    <property type="entry name" value="Chitobiase/beta-hexosaminidase domain 2-like"/>
    <property type="match status" value="1"/>
</dbReference>
<dbReference type="InterPro" id="IPR025705">
    <property type="entry name" value="Beta_hexosaminidase_sua/sub"/>
</dbReference>
<comment type="similarity">
    <text evidence="2">Belongs to the glycosyl hydrolase 20 family.</text>
</comment>
<dbReference type="STRING" id="709015.GCA_000472485_00952"/>
<evidence type="ECO:0000256" key="1">
    <source>
        <dbReference type="ARBA" id="ARBA00001231"/>
    </source>
</evidence>
<dbReference type="AlphaFoldDB" id="A0A1X9YPK5"/>
<dbReference type="KEGG" id="pact:CA264_04775"/>
<evidence type="ECO:0000256" key="3">
    <source>
        <dbReference type="ARBA" id="ARBA00012663"/>
    </source>
</evidence>
<evidence type="ECO:0000313" key="11">
    <source>
        <dbReference type="Proteomes" id="UP000266292"/>
    </source>
</evidence>
<dbReference type="Pfam" id="PF00728">
    <property type="entry name" value="Glyco_hydro_20"/>
    <property type="match status" value="1"/>
</dbReference>
<dbReference type="InterPro" id="IPR017853">
    <property type="entry name" value="GH"/>
</dbReference>
<keyword evidence="7" id="KW-0732">Signal</keyword>
<dbReference type="RefSeq" id="WP_025605060.1">
    <property type="nucleotide sequence ID" value="NZ_CP021235.1"/>
</dbReference>
<reference evidence="11" key="1">
    <citation type="submission" date="2017-05" db="EMBL/GenBank/DDBJ databases">
        <authorList>
            <person name="Ray J."/>
            <person name="Price M."/>
            <person name="Deutschbauer A."/>
        </authorList>
    </citation>
    <scope>NUCLEOTIDE SEQUENCE [LARGE SCALE GENOMIC DNA]</scope>
    <source>
        <strain evidence="11">DSM 19842</strain>
    </source>
</reference>
<dbReference type="PRINTS" id="PR00738">
    <property type="entry name" value="GLHYDRLASE20"/>
</dbReference>
<evidence type="ECO:0000259" key="8">
    <source>
        <dbReference type="Pfam" id="PF00728"/>
    </source>
</evidence>
<dbReference type="InterPro" id="IPR029018">
    <property type="entry name" value="Hex-like_dom2"/>
</dbReference>
<keyword evidence="11" id="KW-1185">Reference proteome</keyword>
<evidence type="ECO:0000256" key="6">
    <source>
        <dbReference type="PIRSR" id="PIRSR625705-1"/>
    </source>
</evidence>
<evidence type="ECO:0000313" key="10">
    <source>
        <dbReference type="EMBL" id="ARS34810.1"/>
    </source>
</evidence>
<name>A0A1X9YPK5_9BACT</name>
<feature type="signal peptide" evidence="7">
    <location>
        <begin position="1"/>
        <end position="23"/>
    </location>
</feature>
<proteinExistence type="inferred from homology"/>
<evidence type="ECO:0000256" key="4">
    <source>
        <dbReference type="ARBA" id="ARBA00022801"/>
    </source>
</evidence>
<dbReference type="PANTHER" id="PTHR22600:SF57">
    <property type="entry name" value="BETA-N-ACETYLHEXOSAMINIDASE"/>
    <property type="match status" value="1"/>
</dbReference>
<keyword evidence="5" id="KW-0326">Glycosidase</keyword>
<evidence type="ECO:0000259" key="9">
    <source>
        <dbReference type="Pfam" id="PF02838"/>
    </source>
</evidence>
<dbReference type="GO" id="GO:0030203">
    <property type="term" value="P:glycosaminoglycan metabolic process"/>
    <property type="evidence" value="ECO:0007669"/>
    <property type="project" value="TreeGrafter"/>
</dbReference>
<evidence type="ECO:0000256" key="7">
    <source>
        <dbReference type="SAM" id="SignalP"/>
    </source>
</evidence>
<sequence>MKNTLAFLGCLLCFVLLSRSTQAQYAANIIPKPQQVHSLKSKPVTLSSDSRIYYDARFKPQADYLRQLLQEQTGLNLSLEANGKGARKSGITLQFDTVTVTKPEMYVLESANGKVTLKAGSVNGVVYGIQSLLQLFPVQQANKVQVEPVKIVDFPQHGYRGMHLDVSRHIFPLSFVKKYIDYLAFHKFNNFHWHLSDDQGWRIEIKSYPKLNTVGSWRNATLIGHFKDKPARYDSTRYGGFYTQEQVKEVIAYAKVRGINIIPEIDIPGHSRATIAAYPEFSTRPDTTWNVATTWGMYNRQNNVLAPRPETFKFLKAVFEEVADLFPSPYIHIGGDECSKMWWKASPQAQEFIKQHNLKDEKGLQTYFVEQVAGYLSAKGKKVIGWHEILEGDLDTSTVVMNWAGDKEGTAAAMRNHYVIMSPGKPLYFDHYQTQNPNDSLAIHGYNPLDAVYNFSPVPQALQGKPQAKYILGAQANVWTEYMGSPAKVEYMVFPRMTALSEALWSDPGQKNFDDFKRRLEQNVIPRYKAWGSSYCTDYANWTLDAQ</sequence>
<comment type="catalytic activity">
    <reaction evidence="1">
        <text>Hydrolysis of terminal non-reducing N-acetyl-D-hexosamine residues in N-acetyl-beta-D-hexosaminides.</text>
        <dbReference type="EC" id="3.2.1.52"/>
    </reaction>
</comment>
<dbReference type="OrthoDB" id="9763537at2"/>
<protein>
    <recommendedName>
        <fullName evidence="3">beta-N-acetylhexosaminidase</fullName>
        <ecNumber evidence="3">3.2.1.52</ecNumber>
    </recommendedName>
</protein>
<dbReference type="CDD" id="cd06563">
    <property type="entry name" value="GH20_chitobiase-like"/>
    <property type="match status" value="1"/>
</dbReference>
<feature type="active site" description="Proton donor" evidence="6">
    <location>
        <position position="337"/>
    </location>
</feature>
<dbReference type="Gene3D" id="3.20.20.80">
    <property type="entry name" value="Glycosidases"/>
    <property type="match status" value="1"/>
</dbReference>
<feature type="domain" description="Glycoside hydrolase family 20 catalytic" evidence="8">
    <location>
        <begin position="158"/>
        <end position="507"/>
    </location>
</feature>
<gene>
    <name evidence="10" type="ORF">CA264_04775</name>
</gene>
<dbReference type="GO" id="GO:0005975">
    <property type="term" value="P:carbohydrate metabolic process"/>
    <property type="evidence" value="ECO:0007669"/>
    <property type="project" value="InterPro"/>
</dbReference>
<dbReference type="Proteomes" id="UP000266292">
    <property type="component" value="Chromosome"/>
</dbReference>
<dbReference type="GO" id="GO:0004563">
    <property type="term" value="F:beta-N-acetylhexosaminidase activity"/>
    <property type="evidence" value="ECO:0007669"/>
    <property type="project" value="UniProtKB-EC"/>
</dbReference>
<feature type="domain" description="Beta-hexosaminidase bacterial type N-terminal" evidence="9">
    <location>
        <begin position="28"/>
        <end position="153"/>
    </location>
</feature>